<dbReference type="PATRIC" id="fig|1227360.4.peg.1840"/>
<dbReference type="EMBL" id="ASQA01000013">
    <property type="protein sequence ID" value="ETT86844.1"/>
    <property type="molecule type" value="Genomic_DNA"/>
</dbReference>
<dbReference type="AlphaFoldDB" id="W4F2Y2"/>
<proteinExistence type="predicted"/>
<dbReference type="eggNOG" id="ENOG502ZKGV">
    <property type="taxonomic scope" value="Bacteria"/>
</dbReference>
<gene>
    <name evidence="1" type="ORF">C176_09027</name>
</gene>
<evidence type="ECO:0000313" key="2">
    <source>
        <dbReference type="Proteomes" id="UP000019062"/>
    </source>
</evidence>
<comment type="caution">
    <text evidence="1">The sequence shown here is derived from an EMBL/GenBank/DDBJ whole genome shotgun (WGS) entry which is preliminary data.</text>
</comment>
<accession>W4F2Y2</accession>
<dbReference type="Proteomes" id="UP000019062">
    <property type="component" value="Unassembled WGS sequence"/>
</dbReference>
<dbReference type="RefSeq" id="WP_051448665.1">
    <property type="nucleotide sequence ID" value="NZ_ASQA01000013.1"/>
</dbReference>
<protein>
    <submittedName>
        <fullName evidence="1">Uncharacterized protein</fullName>
    </submittedName>
</protein>
<reference evidence="1 2" key="1">
    <citation type="journal article" date="2014" name="BMC Genomics">
        <title>Genomic comparison of sporeforming bacilli isolated from milk.</title>
        <authorList>
            <person name="Moreno Switt A.I."/>
            <person name="Andrus A.D."/>
            <person name="Ranieri M.L."/>
            <person name="Orsi R.H."/>
            <person name="Ivy R."/>
            <person name="den Bakker H.C."/>
            <person name="Martin N.H."/>
            <person name="Wiedmann M."/>
            <person name="Boor K.J."/>
        </authorList>
    </citation>
    <scope>NUCLEOTIDE SEQUENCE [LARGE SCALE GENOMIC DNA]</scope>
    <source>
        <strain evidence="1 2">FSL R5-213</strain>
    </source>
</reference>
<sequence>MKKHSFFLIIEDKYQFGLYRTEVSELKVTEEMKQRIQEVLIHDPLFTVVRDTPMEEILYSDSYLAEIIEKKFYSITEVAVWFGISDAKLRYYIKPFKEYIFLDQELTPSTSTVIRLSFLAILKLRMIMLLKDEYRVKGLKELLGIDDVGRVNPRPHFSEETAVTVPDHLGEKVDILSNVLNQMLQTGLFEFKKKDESETQIVVNEDFFKQRLVAFPNDSNEQMEEIKAQTEKLIKDNEILKDQIQDITAHKVKDIAVKLRERHIENVVVSELRAEALSQFESQNKIGLFKKLFYSSTIEKEKEQFVSNYLKVHLYDRLELELADYYQANQLQKVQK</sequence>
<name>W4F2Y2_9BACL</name>
<organism evidence="1 2">
    <name type="scientific">Viridibacillus arenosi FSL R5-213</name>
    <dbReference type="NCBI Taxonomy" id="1227360"/>
    <lineage>
        <taxon>Bacteria</taxon>
        <taxon>Bacillati</taxon>
        <taxon>Bacillota</taxon>
        <taxon>Bacilli</taxon>
        <taxon>Bacillales</taxon>
        <taxon>Caryophanaceae</taxon>
        <taxon>Viridibacillus</taxon>
    </lineage>
</organism>
<evidence type="ECO:0000313" key="1">
    <source>
        <dbReference type="EMBL" id="ETT86844.1"/>
    </source>
</evidence>
<keyword evidence="2" id="KW-1185">Reference proteome</keyword>